<dbReference type="AlphaFoldDB" id="A0A0C3IMA7"/>
<organism evidence="2 3">
    <name type="scientific">Pisolithus tinctorius Marx 270</name>
    <dbReference type="NCBI Taxonomy" id="870435"/>
    <lineage>
        <taxon>Eukaryota</taxon>
        <taxon>Fungi</taxon>
        <taxon>Dikarya</taxon>
        <taxon>Basidiomycota</taxon>
        <taxon>Agaricomycotina</taxon>
        <taxon>Agaricomycetes</taxon>
        <taxon>Agaricomycetidae</taxon>
        <taxon>Boletales</taxon>
        <taxon>Sclerodermatineae</taxon>
        <taxon>Pisolithaceae</taxon>
        <taxon>Pisolithus</taxon>
    </lineage>
</organism>
<name>A0A0C3IMA7_PISTI</name>
<keyword evidence="1" id="KW-0732">Signal</keyword>
<dbReference type="HOGENOM" id="CLU_2741093_0_0_1"/>
<evidence type="ECO:0008006" key="4">
    <source>
        <dbReference type="Google" id="ProtNLM"/>
    </source>
</evidence>
<gene>
    <name evidence="2" type="ORF">M404DRAFT_1005601</name>
</gene>
<dbReference type="EMBL" id="KN832019">
    <property type="protein sequence ID" value="KIN98087.1"/>
    <property type="molecule type" value="Genomic_DNA"/>
</dbReference>
<keyword evidence="3" id="KW-1185">Reference proteome</keyword>
<accession>A0A0C3IMA7</accession>
<protein>
    <recommendedName>
        <fullName evidence="4">Secreted protein</fullName>
    </recommendedName>
</protein>
<proteinExistence type="predicted"/>
<sequence>MLYIVGFVLLTLHHVSPQDTIADPCSLSEATPNNHQAILLCSFTFSAAPIPFLECVGPEEETKSPLPERFG</sequence>
<evidence type="ECO:0000313" key="3">
    <source>
        <dbReference type="Proteomes" id="UP000054217"/>
    </source>
</evidence>
<dbReference type="Proteomes" id="UP000054217">
    <property type="component" value="Unassembled WGS sequence"/>
</dbReference>
<reference evidence="3" key="2">
    <citation type="submission" date="2015-01" db="EMBL/GenBank/DDBJ databases">
        <title>Evolutionary Origins and Diversification of the Mycorrhizal Mutualists.</title>
        <authorList>
            <consortium name="DOE Joint Genome Institute"/>
            <consortium name="Mycorrhizal Genomics Consortium"/>
            <person name="Kohler A."/>
            <person name="Kuo A."/>
            <person name="Nagy L.G."/>
            <person name="Floudas D."/>
            <person name="Copeland A."/>
            <person name="Barry K.W."/>
            <person name="Cichocki N."/>
            <person name="Veneault-Fourrey C."/>
            <person name="LaButti K."/>
            <person name="Lindquist E.A."/>
            <person name="Lipzen A."/>
            <person name="Lundell T."/>
            <person name="Morin E."/>
            <person name="Murat C."/>
            <person name="Riley R."/>
            <person name="Ohm R."/>
            <person name="Sun H."/>
            <person name="Tunlid A."/>
            <person name="Henrissat B."/>
            <person name="Grigoriev I.V."/>
            <person name="Hibbett D.S."/>
            <person name="Martin F."/>
        </authorList>
    </citation>
    <scope>NUCLEOTIDE SEQUENCE [LARGE SCALE GENOMIC DNA]</scope>
    <source>
        <strain evidence="3">Marx 270</strain>
    </source>
</reference>
<evidence type="ECO:0000256" key="1">
    <source>
        <dbReference type="SAM" id="SignalP"/>
    </source>
</evidence>
<reference evidence="2 3" key="1">
    <citation type="submission" date="2014-04" db="EMBL/GenBank/DDBJ databases">
        <authorList>
            <consortium name="DOE Joint Genome Institute"/>
            <person name="Kuo A."/>
            <person name="Kohler A."/>
            <person name="Costa M.D."/>
            <person name="Nagy L.G."/>
            <person name="Floudas D."/>
            <person name="Copeland A."/>
            <person name="Barry K.W."/>
            <person name="Cichocki N."/>
            <person name="Veneault-Fourrey C."/>
            <person name="LaButti K."/>
            <person name="Lindquist E.A."/>
            <person name="Lipzen A."/>
            <person name="Lundell T."/>
            <person name="Morin E."/>
            <person name="Murat C."/>
            <person name="Sun H."/>
            <person name="Tunlid A."/>
            <person name="Henrissat B."/>
            <person name="Grigoriev I.V."/>
            <person name="Hibbett D.S."/>
            <person name="Martin F."/>
            <person name="Nordberg H.P."/>
            <person name="Cantor M.N."/>
            <person name="Hua S.X."/>
        </authorList>
    </citation>
    <scope>NUCLEOTIDE SEQUENCE [LARGE SCALE GENOMIC DNA]</scope>
    <source>
        <strain evidence="2 3">Marx 270</strain>
    </source>
</reference>
<dbReference type="InParanoid" id="A0A0C3IMA7"/>
<feature type="signal peptide" evidence="1">
    <location>
        <begin position="1"/>
        <end position="17"/>
    </location>
</feature>
<evidence type="ECO:0000313" key="2">
    <source>
        <dbReference type="EMBL" id="KIN98087.1"/>
    </source>
</evidence>
<feature type="chain" id="PRO_5002179060" description="Secreted protein" evidence="1">
    <location>
        <begin position="18"/>
        <end position="71"/>
    </location>
</feature>